<keyword evidence="7" id="KW-1185">Reference proteome</keyword>
<evidence type="ECO:0000313" key="6">
    <source>
        <dbReference type="EMBL" id="CAI2362317.1"/>
    </source>
</evidence>
<dbReference type="PANTHER" id="PTHR44329:SF298">
    <property type="entry name" value="MIXED LINEAGE KINASE DOMAIN-LIKE PROTEIN"/>
    <property type="match status" value="1"/>
</dbReference>
<dbReference type="SUPFAM" id="SSF82185">
    <property type="entry name" value="Histone H3 K4-specific methyltransferase SET7/9 N-terminal domain"/>
    <property type="match status" value="1"/>
</dbReference>
<dbReference type="SMART" id="SM00220">
    <property type="entry name" value="S_TKc"/>
    <property type="match status" value="1"/>
</dbReference>
<dbReference type="Pfam" id="PF00069">
    <property type="entry name" value="Pkinase"/>
    <property type="match status" value="1"/>
</dbReference>
<evidence type="ECO:0000256" key="4">
    <source>
        <dbReference type="SAM" id="MobiDB-lite"/>
    </source>
</evidence>
<dbReference type="SUPFAM" id="SSF56112">
    <property type="entry name" value="Protein kinase-like (PK-like)"/>
    <property type="match status" value="1"/>
</dbReference>
<feature type="domain" description="Protein kinase" evidence="5">
    <location>
        <begin position="339"/>
        <end position="600"/>
    </location>
</feature>
<dbReference type="PROSITE" id="PS50011">
    <property type="entry name" value="PROTEIN_KINASE_DOM"/>
    <property type="match status" value="1"/>
</dbReference>
<dbReference type="Gene3D" id="2.20.110.10">
    <property type="entry name" value="Histone H3 K4-specific methyltransferase SET7/9 N-terminal domain"/>
    <property type="match status" value="1"/>
</dbReference>
<dbReference type="InterPro" id="IPR003409">
    <property type="entry name" value="MORN"/>
</dbReference>
<dbReference type="InterPro" id="IPR011009">
    <property type="entry name" value="Kinase-like_dom_sf"/>
</dbReference>
<dbReference type="InterPro" id="IPR001245">
    <property type="entry name" value="Ser-Thr/Tyr_kinase_cat_dom"/>
</dbReference>
<evidence type="ECO:0000256" key="3">
    <source>
        <dbReference type="ARBA" id="ARBA00022840"/>
    </source>
</evidence>
<dbReference type="SMART" id="SM00698">
    <property type="entry name" value="MORN"/>
    <property type="match status" value="3"/>
</dbReference>
<dbReference type="AlphaFoldDB" id="A0AAD1U7Z5"/>
<organism evidence="6 7">
    <name type="scientific">Euplotes crassus</name>
    <dbReference type="NCBI Taxonomy" id="5936"/>
    <lineage>
        <taxon>Eukaryota</taxon>
        <taxon>Sar</taxon>
        <taxon>Alveolata</taxon>
        <taxon>Ciliophora</taxon>
        <taxon>Intramacronucleata</taxon>
        <taxon>Spirotrichea</taxon>
        <taxon>Hypotrichia</taxon>
        <taxon>Euplotida</taxon>
        <taxon>Euplotidae</taxon>
        <taxon>Moneuplotes</taxon>
    </lineage>
</organism>
<evidence type="ECO:0000256" key="1">
    <source>
        <dbReference type="ARBA" id="ARBA00022737"/>
    </source>
</evidence>
<evidence type="ECO:0000313" key="7">
    <source>
        <dbReference type="Proteomes" id="UP001295684"/>
    </source>
</evidence>
<dbReference type="InterPro" id="IPR051681">
    <property type="entry name" value="Ser/Thr_Kinases-Pseudokinases"/>
</dbReference>
<proteinExistence type="predicted"/>
<evidence type="ECO:0000259" key="5">
    <source>
        <dbReference type="PROSITE" id="PS50011"/>
    </source>
</evidence>
<protein>
    <recommendedName>
        <fullName evidence="5">Protein kinase domain-containing protein</fullName>
    </recommendedName>
</protein>
<keyword evidence="1" id="KW-0677">Repeat</keyword>
<dbReference type="EMBL" id="CAMPGE010003479">
    <property type="protein sequence ID" value="CAI2362317.1"/>
    <property type="molecule type" value="Genomic_DNA"/>
</dbReference>
<evidence type="ECO:0000256" key="2">
    <source>
        <dbReference type="ARBA" id="ARBA00022741"/>
    </source>
</evidence>
<reference evidence="6" key="1">
    <citation type="submission" date="2023-07" db="EMBL/GenBank/DDBJ databases">
        <authorList>
            <consortium name="AG Swart"/>
            <person name="Singh M."/>
            <person name="Singh A."/>
            <person name="Seah K."/>
            <person name="Emmerich C."/>
        </authorList>
    </citation>
    <scope>NUCLEOTIDE SEQUENCE</scope>
    <source>
        <strain evidence="6">DP1</strain>
    </source>
</reference>
<dbReference type="Gene3D" id="3.30.200.20">
    <property type="entry name" value="Phosphorylase Kinase, domain 1"/>
    <property type="match status" value="1"/>
</dbReference>
<feature type="region of interest" description="Disordered" evidence="4">
    <location>
        <begin position="217"/>
        <end position="263"/>
    </location>
</feature>
<comment type="caution">
    <text evidence="6">The sequence shown here is derived from an EMBL/GenBank/DDBJ whole genome shotgun (WGS) entry which is preliminary data.</text>
</comment>
<dbReference type="Proteomes" id="UP001295684">
    <property type="component" value="Unassembled WGS sequence"/>
</dbReference>
<keyword evidence="3" id="KW-0067">ATP-binding</keyword>
<dbReference type="PANTHER" id="PTHR44329">
    <property type="entry name" value="SERINE/THREONINE-PROTEIN KINASE TNNI3K-RELATED"/>
    <property type="match status" value="1"/>
</dbReference>
<keyword evidence="2" id="KW-0547">Nucleotide-binding</keyword>
<feature type="compositionally biased region" description="Basic and acidic residues" evidence="4">
    <location>
        <begin position="237"/>
        <end position="248"/>
    </location>
</feature>
<dbReference type="Pfam" id="PF02493">
    <property type="entry name" value="MORN"/>
    <property type="match status" value="4"/>
</dbReference>
<dbReference type="GO" id="GO:0004674">
    <property type="term" value="F:protein serine/threonine kinase activity"/>
    <property type="evidence" value="ECO:0007669"/>
    <property type="project" value="TreeGrafter"/>
</dbReference>
<dbReference type="InterPro" id="IPR000719">
    <property type="entry name" value="Prot_kinase_dom"/>
</dbReference>
<sequence>MDQQPQKQRIEYYGQKRDGLYHGFGKAFYRSGELYIGSWYKGKRHGKGSLFFRKGDRYTGYWKNDTMEGEGVMVTGPGITFTGKFKSNKKHGEGKIVYTDGKEYYEKWDDGVLLYHKSTVSGQDSEDIEPEVEEENDLEKELRGVYTSPRQSLPHELKEMIHPGYLKMRDKDIGDKQSTIKRYGKTSVRKDSELIKNLEPKVMQTEIEEVKVKKENDAEEIKRTNKKKLSGSLKANTKTEVKEDEETKSPQGKPLTKHKRDDSKDVNGILNLSELVSKKRSKELRSRSVVMNSTEKSNRTTIFKSKHLELSEKLSEGFVTSKRSSGFNLVIDFSDLHFSLKNDLIATGGYGEVYKGKWLGLPIAIKRFGKKYINKKAIKELIKEIEVVHSCRHPYIVLYLGVSFDKYNHYYMVTEYVSKGSLFHILHKKNLLMSEMKAFTIAKQIAIALNYLHSQNILHCDLKSQNILIKEDWSVKICDFGLSKIRGISPEEDKKGRVGTPHWMAPEILRGNKYEAASDVYSYGVILWELITRQIPFLHRSLAQITGLVGYYGQKLPIPKTKNCPSGVLQKLAKNCLVFEPYRRPSFDQIISYLEKYEFKIHCGTQEDFLEELAEFIS</sequence>
<gene>
    <name evidence="6" type="ORF">ECRASSUSDP1_LOCUS3639</name>
</gene>
<dbReference type="PRINTS" id="PR00109">
    <property type="entry name" value="TYRKINASE"/>
</dbReference>
<name>A0AAD1U7Z5_EUPCR</name>
<dbReference type="Gene3D" id="1.10.510.10">
    <property type="entry name" value="Transferase(Phosphotransferase) domain 1"/>
    <property type="match status" value="1"/>
</dbReference>
<dbReference type="PROSITE" id="PS00108">
    <property type="entry name" value="PROTEIN_KINASE_ST"/>
    <property type="match status" value="1"/>
</dbReference>
<dbReference type="GO" id="GO:0005524">
    <property type="term" value="F:ATP binding"/>
    <property type="evidence" value="ECO:0007669"/>
    <property type="project" value="UniProtKB-KW"/>
</dbReference>
<accession>A0AAD1U7Z5</accession>
<dbReference type="InterPro" id="IPR008271">
    <property type="entry name" value="Ser/Thr_kinase_AS"/>
</dbReference>
<dbReference type="CDD" id="cd13999">
    <property type="entry name" value="STKc_MAP3K-like"/>
    <property type="match status" value="1"/>
</dbReference>